<protein>
    <submittedName>
        <fullName evidence="1">Uncharacterized protein</fullName>
    </submittedName>
</protein>
<comment type="caution">
    <text evidence="1">The sequence shown here is derived from an EMBL/GenBank/DDBJ whole genome shotgun (WGS) entry which is preliminary data.</text>
</comment>
<proteinExistence type="predicted"/>
<evidence type="ECO:0000313" key="2">
    <source>
        <dbReference type="Proteomes" id="UP001516400"/>
    </source>
</evidence>
<organism evidence="1 2">
    <name type="scientific">Cryptolaemus montrouzieri</name>
    <dbReference type="NCBI Taxonomy" id="559131"/>
    <lineage>
        <taxon>Eukaryota</taxon>
        <taxon>Metazoa</taxon>
        <taxon>Ecdysozoa</taxon>
        <taxon>Arthropoda</taxon>
        <taxon>Hexapoda</taxon>
        <taxon>Insecta</taxon>
        <taxon>Pterygota</taxon>
        <taxon>Neoptera</taxon>
        <taxon>Endopterygota</taxon>
        <taxon>Coleoptera</taxon>
        <taxon>Polyphaga</taxon>
        <taxon>Cucujiformia</taxon>
        <taxon>Coccinelloidea</taxon>
        <taxon>Coccinellidae</taxon>
        <taxon>Scymninae</taxon>
        <taxon>Scymnini</taxon>
        <taxon>Cryptolaemus</taxon>
    </lineage>
</organism>
<reference evidence="1 2" key="1">
    <citation type="journal article" date="2021" name="BMC Biol.">
        <title>Horizontally acquired antibacterial genes associated with adaptive radiation of ladybird beetles.</title>
        <authorList>
            <person name="Li H.S."/>
            <person name="Tang X.F."/>
            <person name="Huang Y.H."/>
            <person name="Xu Z.Y."/>
            <person name="Chen M.L."/>
            <person name="Du X.Y."/>
            <person name="Qiu B.Y."/>
            <person name="Chen P.T."/>
            <person name="Zhang W."/>
            <person name="Slipinski A."/>
            <person name="Escalona H.E."/>
            <person name="Waterhouse R.M."/>
            <person name="Zwick A."/>
            <person name="Pang H."/>
        </authorList>
    </citation>
    <scope>NUCLEOTIDE SEQUENCE [LARGE SCALE GENOMIC DNA]</scope>
    <source>
        <strain evidence="1">SYSU2018</strain>
    </source>
</reference>
<dbReference type="Proteomes" id="UP001516400">
    <property type="component" value="Unassembled WGS sequence"/>
</dbReference>
<sequence length="201" mass="23208">MTSDKMKCVFVEDIKIKQYSSLKKTKKSEESYNNFFNKLKHWFYVFILERKRKAINNNEYSIFDSDEVKQIRNTLDATDTILKVTRSNGAKIEFDKTQHYLGLIQKLDNKIKTVWNIIKKDVTKPVIAANANISAGELNDFFANVGEKVNNSLGPQTSDEAMQLLKKSLPKIDLTFTLYPTSDFEVSNIMSRMKSKNTQDI</sequence>
<keyword evidence="2" id="KW-1185">Reference proteome</keyword>
<name>A0ABD2MR41_9CUCU</name>
<accession>A0ABD2MR41</accession>
<evidence type="ECO:0000313" key="1">
    <source>
        <dbReference type="EMBL" id="KAL3268881.1"/>
    </source>
</evidence>
<dbReference type="AlphaFoldDB" id="A0ABD2MR41"/>
<dbReference type="EMBL" id="JABFTP020000021">
    <property type="protein sequence ID" value="KAL3268881.1"/>
    <property type="molecule type" value="Genomic_DNA"/>
</dbReference>
<gene>
    <name evidence="1" type="ORF">HHI36_007970</name>
</gene>